<dbReference type="AlphaFoldDB" id="A0A0G1DIW3"/>
<evidence type="ECO:0000313" key="2">
    <source>
        <dbReference type="Proteomes" id="UP000034894"/>
    </source>
</evidence>
<reference evidence="1 2" key="1">
    <citation type="journal article" date="2015" name="Nature">
        <title>rRNA introns, odd ribosomes, and small enigmatic genomes across a large radiation of phyla.</title>
        <authorList>
            <person name="Brown C.T."/>
            <person name="Hug L.A."/>
            <person name="Thomas B.C."/>
            <person name="Sharon I."/>
            <person name="Castelle C.J."/>
            <person name="Singh A."/>
            <person name="Wilkins M.J."/>
            <person name="Williams K.H."/>
            <person name="Banfield J.F."/>
        </authorList>
    </citation>
    <scope>NUCLEOTIDE SEQUENCE [LARGE SCALE GENOMIC DNA]</scope>
</reference>
<gene>
    <name evidence="1" type="ORF">UV73_C0007G0047</name>
</gene>
<name>A0A0G1DIW3_9BACT</name>
<dbReference type="SUPFAM" id="SSF82607">
    <property type="entry name" value="YbaB-like"/>
    <property type="match status" value="1"/>
</dbReference>
<sequence length="97" mass="10456">MFNPFKTFGDLKSMRDQAIKMQQALAQEEVVVEKNGVKVVMSGDQKIKELTIDGQEHHRAKDAIAEAIKKSQEIAAKKLTEISGGLQGLMGGGGSGQ</sequence>
<dbReference type="GO" id="GO:0003677">
    <property type="term" value="F:DNA binding"/>
    <property type="evidence" value="ECO:0007669"/>
    <property type="project" value="InterPro"/>
</dbReference>
<dbReference type="EMBL" id="LCFP01000007">
    <property type="protein sequence ID" value="KKS97604.1"/>
    <property type="molecule type" value="Genomic_DNA"/>
</dbReference>
<dbReference type="Gene3D" id="3.30.1310.10">
    <property type="entry name" value="Nucleoid-associated protein YbaB-like domain"/>
    <property type="match status" value="1"/>
</dbReference>
<dbReference type="Proteomes" id="UP000034894">
    <property type="component" value="Unassembled WGS sequence"/>
</dbReference>
<dbReference type="InterPro" id="IPR036894">
    <property type="entry name" value="YbaB-like_sf"/>
</dbReference>
<dbReference type="STRING" id="1618443.UV73_C0007G0047"/>
<comment type="caution">
    <text evidence="1">The sequence shown here is derived from an EMBL/GenBank/DDBJ whole genome shotgun (WGS) entry which is preliminary data.</text>
</comment>
<dbReference type="InterPro" id="IPR004401">
    <property type="entry name" value="YbaB/EbfC"/>
</dbReference>
<evidence type="ECO:0000313" key="1">
    <source>
        <dbReference type="EMBL" id="KKS97604.1"/>
    </source>
</evidence>
<dbReference type="Pfam" id="PF02575">
    <property type="entry name" value="YbaB_DNA_bd"/>
    <property type="match status" value="1"/>
</dbReference>
<protein>
    <recommendedName>
        <fullName evidence="3">Nucleoid-associated protein</fullName>
    </recommendedName>
</protein>
<organism evidence="1 2">
    <name type="scientific">Candidatus Gottesmanbacteria bacterium GW2011_GWA2_43_14</name>
    <dbReference type="NCBI Taxonomy" id="1618443"/>
    <lineage>
        <taxon>Bacteria</taxon>
        <taxon>Candidatus Gottesmaniibacteriota</taxon>
    </lineage>
</organism>
<accession>A0A0G1DIW3</accession>
<evidence type="ECO:0008006" key="3">
    <source>
        <dbReference type="Google" id="ProtNLM"/>
    </source>
</evidence>
<proteinExistence type="predicted"/>